<evidence type="ECO:0000259" key="2">
    <source>
        <dbReference type="Pfam" id="PF06048"/>
    </source>
</evidence>
<dbReference type="EMBL" id="AP027081">
    <property type="protein sequence ID" value="BDU76403.1"/>
    <property type="molecule type" value="Genomic_DNA"/>
</dbReference>
<evidence type="ECO:0000313" key="4">
    <source>
        <dbReference type="Proteomes" id="UP001228113"/>
    </source>
</evidence>
<gene>
    <name evidence="3" type="ORF">METESE_13610</name>
</gene>
<evidence type="ECO:0000256" key="1">
    <source>
        <dbReference type="SAM" id="MobiDB-lite"/>
    </source>
</evidence>
<feature type="compositionally biased region" description="Basic and acidic residues" evidence="1">
    <location>
        <begin position="323"/>
        <end position="339"/>
    </location>
</feature>
<dbReference type="Pfam" id="PF06048">
    <property type="entry name" value="DUF927"/>
    <property type="match status" value="1"/>
</dbReference>
<feature type="region of interest" description="Disordered" evidence="1">
    <location>
        <begin position="211"/>
        <end position="238"/>
    </location>
</feature>
<feature type="domain" description="DUF927" evidence="2">
    <location>
        <begin position="379"/>
        <end position="654"/>
    </location>
</feature>
<protein>
    <recommendedName>
        <fullName evidence="2">DUF927 domain-containing protein</fullName>
    </recommendedName>
</protein>
<dbReference type="AlphaFoldDB" id="A0AA48KFF4"/>
<dbReference type="KEGG" id="msea:METESE_13610"/>
<feature type="compositionally biased region" description="Basic and acidic residues" evidence="1">
    <location>
        <begin position="226"/>
        <end position="238"/>
    </location>
</feature>
<reference evidence="3" key="1">
    <citation type="journal article" date="2023" name="Int. J. Syst. Evol. Microbiol.">
        <title>Mesoterricola silvestris gen. nov., sp. nov., Mesoterricola sediminis sp. nov., Geothrix oryzae sp. nov., Geothrix edaphica sp. nov., Geothrix rubra sp. nov., and Geothrix limicola sp. nov., six novel members of Acidobacteriota isolated from soils.</title>
        <authorList>
            <person name="Itoh H."/>
            <person name="Sugisawa Y."/>
            <person name="Mise K."/>
            <person name="Xu Z."/>
            <person name="Kuniyasu M."/>
            <person name="Ushijima N."/>
            <person name="Kawano K."/>
            <person name="Kobayashi E."/>
            <person name="Shiratori Y."/>
            <person name="Masuda Y."/>
            <person name="Senoo K."/>
        </authorList>
    </citation>
    <scope>NUCLEOTIDE SEQUENCE</scope>
    <source>
        <strain evidence="3">W786</strain>
    </source>
</reference>
<evidence type="ECO:0000313" key="3">
    <source>
        <dbReference type="EMBL" id="BDU76403.1"/>
    </source>
</evidence>
<dbReference type="RefSeq" id="WP_316411380.1">
    <property type="nucleotide sequence ID" value="NZ_AP027081.1"/>
</dbReference>
<feature type="region of interest" description="Disordered" evidence="1">
    <location>
        <begin position="318"/>
        <end position="362"/>
    </location>
</feature>
<name>A0AA48KFF4_9BACT</name>
<keyword evidence="4" id="KW-1185">Reference proteome</keyword>
<dbReference type="Proteomes" id="UP001228113">
    <property type="component" value="Chromosome"/>
</dbReference>
<dbReference type="InterPro" id="IPR009270">
    <property type="entry name" value="DUF927"/>
</dbReference>
<proteinExistence type="predicted"/>
<sequence length="935" mass="101427">MDEIRTHALPFLACLLGCAPSDALDQAVTWQTFDDEKPGGERRRDLARTMHGSLREHLAELRRLNGAGAGIFVTVNGTDGRARKKENVQTLRAWWADLDSKDAREPFDAARLPLAPSMTVRTPGGAHLYWLPLEPMPGGDAERQAEHEAELRTIREALAPFGADRQVCEVARVLRVPGFMHRKAGPHLVELVTADGPRWTRDQVREAFPPPVVGAITAPPQGEPEEGMKRDSPAGRPANWRERVGAYLRRGEPSIQGQDGSRALLDAFLKVIQGFDLSEAEALELVAEHYNVPALCEPTWSMEELRHKAANAFQIAGHPRGRLWREGPKASNHGHDDHGQAGPEGGDSEPTPQDHARPRVRGFEWGPRGLFHLKAPAGKDDEGNPRPAERVWIAPPFTLPGLVRDERSTGWRLLIAWQDPDRIPHEEALPFELLTGEGAELARTMGQGGLILPPEPALRRHLLRYLCGAAQALQRGPRVRLVDALGWVPGAYVLPGGEVIGNPTEPVRYAGEMAGPQGRQVAGTLEGWREGVARFAVGNPRLAFALACAFAGPLLDMVRPDGGGGFNLMGFSSKGKSTCLEAAASVWGRPDPLPTWRATGNGLEGIAATRNDGFLALDELGQVDPREAGSVAYMLANGSAKARATREGGARTMRQWRLVFLSSGEQGLEDKMQEGGQRARAGQEVRVPDIPCPETGMFDKAHELPSLGHLAEHLKAQARAHYGQPIRAFLGRLCDAGPGAGALQARLQEMERVWLAQVVPMGADAQVRRVAGRFALVAVAGELAQGMGILPWPEGEASRAAQVCFKAWLDRRGFTGASEVHRGIEAVLDFISRHQQARFQTWGVEETVHNRAGLKRHAEGPVEGWDFFFLPSGWKEATAGFSPGSVARACAAAGILEPGADGNPSRSLKLWGIGKTRCYVVRAAGIARHIGGDDE</sequence>
<organism evidence="3 4">
    <name type="scientific">Mesoterricola sediminis</name>
    <dbReference type="NCBI Taxonomy" id="2927980"/>
    <lineage>
        <taxon>Bacteria</taxon>
        <taxon>Pseudomonadati</taxon>
        <taxon>Acidobacteriota</taxon>
        <taxon>Holophagae</taxon>
        <taxon>Holophagales</taxon>
        <taxon>Holophagaceae</taxon>
        <taxon>Mesoterricola</taxon>
    </lineage>
</organism>
<accession>A0AA48KFF4</accession>